<dbReference type="Proteomes" id="UP001219525">
    <property type="component" value="Unassembled WGS sequence"/>
</dbReference>
<dbReference type="EMBL" id="JARJCW010000052">
    <property type="protein sequence ID" value="KAJ7203100.1"/>
    <property type="molecule type" value="Genomic_DNA"/>
</dbReference>
<name>A0AAD6V4Z3_9AGAR</name>
<evidence type="ECO:0000313" key="1">
    <source>
        <dbReference type="EMBL" id="KAJ7203100.1"/>
    </source>
</evidence>
<evidence type="ECO:0000313" key="2">
    <source>
        <dbReference type="Proteomes" id="UP001219525"/>
    </source>
</evidence>
<proteinExistence type="predicted"/>
<reference evidence="1" key="1">
    <citation type="submission" date="2023-03" db="EMBL/GenBank/DDBJ databases">
        <title>Massive genome expansion in bonnet fungi (Mycena s.s.) driven by repeated elements and novel gene families across ecological guilds.</title>
        <authorList>
            <consortium name="Lawrence Berkeley National Laboratory"/>
            <person name="Harder C.B."/>
            <person name="Miyauchi S."/>
            <person name="Viragh M."/>
            <person name="Kuo A."/>
            <person name="Thoen E."/>
            <person name="Andreopoulos B."/>
            <person name="Lu D."/>
            <person name="Skrede I."/>
            <person name="Drula E."/>
            <person name="Henrissat B."/>
            <person name="Morin E."/>
            <person name="Kohler A."/>
            <person name="Barry K."/>
            <person name="LaButti K."/>
            <person name="Morin E."/>
            <person name="Salamov A."/>
            <person name="Lipzen A."/>
            <person name="Mereny Z."/>
            <person name="Hegedus B."/>
            <person name="Baldrian P."/>
            <person name="Stursova M."/>
            <person name="Weitz H."/>
            <person name="Taylor A."/>
            <person name="Grigoriev I.V."/>
            <person name="Nagy L.G."/>
            <person name="Martin F."/>
            <person name="Kauserud H."/>
        </authorList>
    </citation>
    <scope>NUCLEOTIDE SEQUENCE</scope>
    <source>
        <strain evidence="1">9144</strain>
    </source>
</reference>
<keyword evidence="2" id="KW-1185">Reference proteome</keyword>
<comment type="caution">
    <text evidence="1">The sequence shown here is derived from an EMBL/GenBank/DDBJ whole genome shotgun (WGS) entry which is preliminary data.</text>
</comment>
<sequence length="95" mass="9989">MLISAHSARTQRPLRALSVPSQCPLSALSAHAVSVRASLLGPRSASACALSRKKIERARASTGRASSARRAHTVFDATGMCARAPPLMLRARAVL</sequence>
<protein>
    <submittedName>
        <fullName evidence="1">Uncharacterized protein</fullName>
    </submittedName>
</protein>
<accession>A0AAD6V4Z3</accession>
<gene>
    <name evidence="1" type="ORF">GGX14DRAFT_570358</name>
</gene>
<dbReference type="AlphaFoldDB" id="A0AAD6V4Z3"/>
<organism evidence="1 2">
    <name type="scientific">Mycena pura</name>
    <dbReference type="NCBI Taxonomy" id="153505"/>
    <lineage>
        <taxon>Eukaryota</taxon>
        <taxon>Fungi</taxon>
        <taxon>Dikarya</taxon>
        <taxon>Basidiomycota</taxon>
        <taxon>Agaricomycotina</taxon>
        <taxon>Agaricomycetes</taxon>
        <taxon>Agaricomycetidae</taxon>
        <taxon>Agaricales</taxon>
        <taxon>Marasmiineae</taxon>
        <taxon>Mycenaceae</taxon>
        <taxon>Mycena</taxon>
    </lineage>
</organism>